<keyword evidence="1" id="KW-1133">Transmembrane helix</keyword>
<reference evidence="2 3" key="1">
    <citation type="submission" date="2020-04" db="EMBL/GenBank/DDBJ databases">
        <title>Complete genome of a Psychrophilic, Marine, Gas Vacuolate Bacterium Polaromonas vacuolata KCTC 22033T.</title>
        <authorList>
            <person name="Hwang K."/>
            <person name="Kim K.M."/>
        </authorList>
    </citation>
    <scope>NUCLEOTIDE SEQUENCE [LARGE SCALE GENOMIC DNA]</scope>
    <source>
        <strain evidence="2 3">KCTC 22033</strain>
    </source>
</reference>
<dbReference type="EMBL" id="CP051461">
    <property type="protein sequence ID" value="QJC56369.1"/>
    <property type="molecule type" value="Genomic_DNA"/>
</dbReference>
<dbReference type="KEGG" id="pvac:HC248_01674"/>
<name>A0A6H2H922_9BURK</name>
<dbReference type="RefSeq" id="WP_168922084.1">
    <property type="nucleotide sequence ID" value="NZ_CP051461.1"/>
</dbReference>
<evidence type="ECO:0000256" key="1">
    <source>
        <dbReference type="SAM" id="Phobius"/>
    </source>
</evidence>
<gene>
    <name evidence="2" type="ORF">HC248_01674</name>
</gene>
<protein>
    <recommendedName>
        <fullName evidence="4">Lipopolysaccharide assembly protein A domain-containing protein</fullName>
    </recommendedName>
</protein>
<proteinExistence type="predicted"/>
<evidence type="ECO:0000313" key="2">
    <source>
        <dbReference type="EMBL" id="QJC56369.1"/>
    </source>
</evidence>
<sequence length="163" mass="17704">MRIKTTLLIIGIALVAAFTALNIDEFTRVSVLSVGVSTVQLPLGLILLGLLVVALVGFLISTVYIESANLIQTRKYARDLEVQRNLADKAESSRFIELQRAMKASDLAVAERDAANVLAFTESLAKTQLNLSQRIEQSDNATAAYIGQLQDRLETNGSLAVKL</sequence>
<organism evidence="2 3">
    <name type="scientific">Polaromonas vacuolata</name>
    <dbReference type="NCBI Taxonomy" id="37448"/>
    <lineage>
        <taxon>Bacteria</taxon>
        <taxon>Pseudomonadati</taxon>
        <taxon>Pseudomonadota</taxon>
        <taxon>Betaproteobacteria</taxon>
        <taxon>Burkholderiales</taxon>
        <taxon>Comamonadaceae</taxon>
        <taxon>Polaromonas</taxon>
    </lineage>
</organism>
<keyword evidence="1" id="KW-0812">Transmembrane</keyword>
<dbReference type="AlphaFoldDB" id="A0A6H2H922"/>
<feature type="transmembrane region" description="Helical" evidence="1">
    <location>
        <begin position="43"/>
        <end position="65"/>
    </location>
</feature>
<keyword evidence="3" id="KW-1185">Reference proteome</keyword>
<evidence type="ECO:0000313" key="3">
    <source>
        <dbReference type="Proteomes" id="UP000502041"/>
    </source>
</evidence>
<keyword evidence="1" id="KW-0472">Membrane</keyword>
<accession>A0A6H2H922</accession>
<dbReference type="Proteomes" id="UP000502041">
    <property type="component" value="Chromosome"/>
</dbReference>
<evidence type="ECO:0008006" key="4">
    <source>
        <dbReference type="Google" id="ProtNLM"/>
    </source>
</evidence>